<evidence type="ECO:0000313" key="1">
    <source>
        <dbReference type="EMBL" id="TMS36822.1"/>
    </source>
</evidence>
<keyword evidence="2" id="KW-1185">Reference proteome</keyword>
<gene>
    <name evidence="1" type="ORF">L596_003900</name>
</gene>
<dbReference type="Proteomes" id="UP000298663">
    <property type="component" value="Unassembled WGS sequence"/>
</dbReference>
<dbReference type="AlphaFoldDB" id="A0A4U8UU07"/>
<organism evidence="1 2">
    <name type="scientific">Steinernema carpocapsae</name>
    <name type="common">Entomopathogenic nematode</name>
    <dbReference type="NCBI Taxonomy" id="34508"/>
    <lineage>
        <taxon>Eukaryota</taxon>
        <taxon>Metazoa</taxon>
        <taxon>Ecdysozoa</taxon>
        <taxon>Nematoda</taxon>
        <taxon>Chromadorea</taxon>
        <taxon>Rhabditida</taxon>
        <taxon>Tylenchina</taxon>
        <taxon>Panagrolaimomorpha</taxon>
        <taxon>Strongyloidoidea</taxon>
        <taxon>Steinernematidae</taxon>
        <taxon>Steinernema</taxon>
    </lineage>
</organism>
<evidence type="ECO:0000313" key="2">
    <source>
        <dbReference type="Proteomes" id="UP000298663"/>
    </source>
</evidence>
<reference evidence="1 2" key="2">
    <citation type="journal article" date="2019" name="G3 (Bethesda)">
        <title>Hybrid Assembly of the Genome of the Entomopathogenic Nematode Steinernema carpocapsae Identifies the X-Chromosome.</title>
        <authorList>
            <person name="Serra L."/>
            <person name="Macchietto M."/>
            <person name="Macias-Munoz A."/>
            <person name="McGill C.J."/>
            <person name="Rodriguez I.M."/>
            <person name="Rodriguez B."/>
            <person name="Murad R."/>
            <person name="Mortazavi A."/>
        </authorList>
    </citation>
    <scope>NUCLEOTIDE SEQUENCE [LARGE SCALE GENOMIC DNA]</scope>
    <source>
        <strain evidence="1 2">ALL</strain>
    </source>
</reference>
<reference evidence="1 2" key="1">
    <citation type="journal article" date="2015" name="Genome Biol.">
        <title>Comparative genomics of Steinernema reveals deeply conserved gene regulatory networks.</title>
        <authorList>
            <person name="Dillman A.R."/>
            <person name="Macchietto M."/>
            <person name="Porter C.F."/>
            <person name="Rogers A."/>
            <person name="Williams B."/>
            <person name="Antoshechkin I."/>
            <person name="Lee M.M."/>
            <person name="Goodwin Z."/>
            <person name="Lu X."/>
            <person name="Lewis E.E."/>
            <person name="Goodrich-Blair H."/>
            <person name="Stock S.P."/>
            <person name="Adams B.J."/>
            <person name="Sternberg P.W."/>
            <person name="Mortazavi A."/>
        </authorList>
    </citation>
    <scope>NUCLEOTIDE SEQUENCE [LARGE SCALE GENOMIC DNA]</scope>
    <source>
        <strain evidence="1 2">ALL</strain>
    </source>
</reference>
<dbReference type="EMBL" id="AZBU02000001">
    <property type="protein sequence ID" value="TMS36822.1"/>
    <property type="molecule type" value="Genomic_DNA"/>
</dbReference>
<comment type="caution">
    <text evidence="1">The sequence shown here is derived from an EMBL/GenBank/DDBJ whole genome shotgun (WGS) entry which is preliminary data.</text>
</comment>
<protein>
    <submittedName>
        <fullName evidence="1">Uncharacterized protein</fullName>
    </submittedName>
</protein>
<sequence length="79" mass="9322">MITLTFFYKEVVVCTYFCSMIPRVNKRTLQKILRKLDQNLCDCVNHRIPIGIVDLHLIPIDCYLKISFAKRQKTCESKN</sequence>
<name>A0A4U8UU07_STECR</name>
<accession>A0A4U8UU07</accession>
<proteinExistence type="predicted"/>